<dbReference type="PANTHER" id="PTHR30041">
    <property type="entry name" value="ARSENATE REDUCTASE"/>
    <property type="match status" value="1"/>
</dbReference>
<dbReference type="STRING" id="1423755.FC40_GL000637"/>
<dbReference type="Gene3D" id="3.40.30.10">
    <property type="entry name" value="Glutaredoxin"/>
    <property type="match status" value="1"/>
</dbReference>
<comment type="similarity">
    <text evidence="1">Belongs to the ArsC family.</text>
</comment>
<dbReference type="PATRIC" id="fig|1423755.3.peg.691"/>
<dbReference type="PROSITE" id="PS51353">
    <property type="entry name" value="ARSC"/>
    <property type="match status" value="1"/>
</dbReference>
<organism evidence="2 3">
    <name type="scientific">Ligilactobacillus hayakitensis DSM 18933 = JCM 14209</name>
    <dbReference type="NCBI Taxonomy" id="1423755"/>
    <lineage>
        <taxon>Bacteria</taxon>
        <taxon>Bacillati</taxon>
        <taxon>Bacillota</taxon>
        <taxon>Bacilli</taxon>
        <taxon>Lactobacillales</taxon>
        <taxon>Lactobacillaceae</taxon>
        <taxon>Ligilactobacillus</taxon>
    </lineage>
</organism>
<reference evidence="2 3" key="1">
    <citation type="journal article" date="2015" name="Genome Announc.">
        <title>Expanding the biotechnology potential of lactobacilli through comparative genomics of 213 strains and associated genera.</title>
        <authorList>
            <person name="Sun Z."/>
            <person name="Harris H.M."/>
            <person name="McCann A."/>
            <person name="Guo C."/>
            <person name="Argimon S."/>
            <person name="Zhang W."/>
            <person name="Yang X."/>
            <person name="Jeffery I.B."/>
            <person name="Cooney J.C."/>
            <person name="Kagawa T.F."/>
            <person name="Liu W."/>
            <person name="Song Y."/>
            <person name="Salvetti E."/>
            <person name="Wrobel A."/>
            <person name="Rasinkangas P."/>
            <person name="Parkhill J."/>
            <person name="Rea M.C."/>
            <person name="O'Sullivan O."/>
            <person name="Ritari J."/>
            <person name="Douillard F.P."/>
            <person name="Paul Ross R."/>
            <person name="Yang R."/>
            <person name="Briner A.E."/>
            <person name="Felis G.E."/>
            <person name="de Vos W.M."/>
            <person name="Barrangou R."/>
            <person name="Klaenhammer T.R."/>
            <person name="Caufield P.W."/>
            <person name="Cui Y."/>
            <person name="Zhang H."/>
            <person name="O'Toole P.W."/>
        </authorList>
    </citation>
    <scope>NUCLEOTIDE SEQUENCE [LARGE SCALE GENOMIC DNA]</scope>
    <source>
        <strain evidence="2 3">DSM 18933</strain>
    </source>
</reference>
<dbReference type="Proteomes" id="UP000051054">
    <property type="component" value="Unassembled WGS sequence"/>
</dbReference>
<dbReference type="PANTHER" id="PTHR30041:SF8">
    <property type="entry name" value="PROTEIN YFFB"/>
    <property type="match status" value="1"/>
</dbReference>
<dbReference type="Pfam" id="PF03960">
    <property type="entry name" value="ArsC"/>
    <property type="match status" value="1"/>
</dbReference>
<evidence type="ECO:0000313" key="3">
    <source>
        <dbReference type="Proteomes" id="UP000051054"/>
    </source>
</evidence>
<accession>A0A0R1WRQ3</accession>
<sequence length="77" mass="8959">MFKKWLGNSEYSGRYLFNTSGQIYRKLNLKDKLDNMSIDQKAELLSNEGMLIKRPLIVDGSAIMCGFNEKEYSKKFL</sequence>
<name>A0A0R1WRQ3_9LACO</name>
<dbReference type="EMBL" id="AZGD01000090">
    <property type="protein sequence ID" value="KRM18852.1"/>
    <property type="molecule type" value="Genomic_DNA"/>
</dbReference>
<protein>
    <recommendedName>
        <fullName evidence="4">Arsenate reductase</fullName>
    </recommendedName>
</protein>
<dbReference type="SUPFAM" id="SSF52833">
    <property type="entry name" value="Thioredoxin-like"/>
    <property type="match status" value="1"/>
</dbReference>
<evidence type="ECO:0008006" key="4">
    <source>
        <dbReference type="Google" id="ProtNLM"/>
    </source>
</evidence>
<dbReference type="InterPro" id="IPR036249">
    <property type="entry name" value="Thioredoxin-like_sf"/>
</dbReference>
<proteinExistence type="inferred from homology"/>
<evidence type="ECO:0000256" key="1">
    <source>
        <dbReference type="PROSITE-ProRule" id="PRU01282"/>
    </source>
</evidence>
<dbReference type="InterPro" id="IPR006660">
    <property type="entry name" value="Arsenate_reductase-like"/>
</dbReference>
<keyword evidence="3" id="KW-1185">Reference proteome</keyword>
<gene>
    <name evidence="2" type="ORF">FC40_GL000637</name>
</gene>
<evidence type="ECO:0000313" key="2">
    <source>
        <dbReference type="EMBL" id="KRM18852.1"/>
    </source>
</evidence>
<dbReference type="AlphaFoldDB" id="A0A0R1WRQ3"/>
<dbReference type="eggNOG" id="COG1393">
    <property type="taxonomic scope" value="Bacteria"/>
</dbReference>
<comment type="caution">
    <text evidence="2">The sequence shown here is derived from an EMBL/GenBank/DDBJ whole genome shotgun (WGS) entry which is preliminary data.</text>
</comment>